<keyword evidence="4" id="KW-1185">Reference proteome</keyword>
<dbReference type="InterPro" id="IPR009739">
    <property type="entry name" value="LprI-like_N"/>
</dbReference>
<organism evidence="3 4">
    <name type="scientific">Pararhodobacter zhoushanensis</name>
    <dbReference type="NCBI Taxonomy" id="2479545"/>
    <lineage>
        <taxon>Bacteria</taxon>
        <taxon>Pseudomonadati</taxon>
        <taxon>Pseudomonadota</taxon>
        <taxon>Alphaproteobacteria</taxon>
        <taxon>Rhodobacterales</taxon>
        <taxon>Paracoccaceae</taxon>
        <taxon>Pararhodobacter</taxon>
    </lineage>
</organism>
<evidence type="ECO:0000256" key="1">
    <source>
        <dbReference type="SAM" id="SignalP"/>
    </source>
</evidence>
<dbReference type="Pfam" id="PF07007">
    <property type="entry name" value="LprI"/>
    <property type="match status" value="1"/>
</dbReference>
<keyword evidence="1" id="KW-0732">Signal</keyword>
<reference evidence="3 4" key="1">
    <citation type="submission" date="2022-10" db="EMBL/GenBank/DDBJ databases">
        <title>Pararhodobacter sp. nov., isolated from marine algae.</title>
        <authorList>
            <person name="Choi B.J."/>
            <person name="Kim J.M."/>
            <person name="Lee J.K."/>
            <person name="Choi D.G."/>
            <person name="Jeon C.O."/>
        </authorList>
    </citation>
    <scope>NUCLEOTIDE SEQUENCE [LARGE SCALE GENOMIC DNA]</scope>
    <source>
        <strain evidence="3 4">ZQ420</strain>
    </source>
</reference>
<comment type="caution">
    <text evidence="3">The sequence shown here is derived from an EMBL/GenBank/DDBJ whole genome shotgun (WGS) entry which is preliminary data.</text>
</comment>
<dbReference type="Gene3D" id="1.20.1270.180">
    <property type="match status" value="1"/>
</dbReference>
<feature type="signal peptide" evidence="1">
    <location>
        <begin position="1"/>
        <end position="19"/>
    </location>
</feature>
<protein>
    <submittedName>
        <fullName evidence="3">DUF1311 domain-containing protein</fullName>
    </submittedName>
</protein>
<accession>A0ABT3GWK8</accession>
<proteinExistence type="predicted"/>
<evidence type="ECO:0000259" key="2">
    <source>
        <dbReference type="Pfam" id="PF07007"/>
    </source>
</evidence>
<feature type="chain" id="PRO_5045681737" evidence="1">
    <location>
        <begin position="20"/>
        <end position="127"/>
    </location>
</feature>
<evidence type="ECO:0000313" key="4">
    <source>
        <dbReference type="Proteomes" id="UP001208938"/>
    </source>
</evidence>
<sequence>MRLLTLTLMALTLPVAAQADPTMECSGASQIEIGACVTDMLTAVDLAIDTALGFAQASAQELDSATTRPVTAPALDTAQAAWSAWRDAHCAYVGTTYGGGSGTGIAITACKITLGRDRVDQLMAMVR</sequence>
<dbReference type="RefSeq" id="WP_264504991.1">
    <property type="nucleotide sequence ID" value="NZ_JAPDFL010000001.1"/>
</dbReference>
<evidence type="ECO:0000313" key="3">
    <source>
        <dbReference type="EMBL" id="MCW1931914.1"/>
    </source>
</evidence>
<gene>
    <name evidence="3" type="ORF">OKW52_06465</name>
</gene>
<dbReference type="EMBL" id="JAPDFL010000001">
    <property type="protein sequence ID" value="MCW1931914.1"/>
    <property type="molecule type" value="Genomic_DNA"/>
</dbReference>
<dbReference type="Proteomes" id="UP001208938">
    <property type="component" value="Unassembled WGS sequence"/>
</dbReference>
<name>A0ABT3GWK8_9RHOB</name>
<feature type="domain" description="Lysozyme inhibitor LprI-like N-terminal" evidence="2">
    <location>
        <begin position="27"/>
        <end position="122"/>
    </location>
</feature>